<evidence type="ECO:0000313" key="3">
    <source>
        <dbReference type="Proteomes" id="UP001221898"/>
    </source>
</evidence>
<evidence type="ECO:0000256" key="1">
    <source>
        <dbReference type="SAM" id="MobiDB-lite"/>
    </source>
</evidence>
<organism evidence="2 3">
    <name type="scientific">Aldrovandia affinis</name>
    <dbReference type="NCBI Taxonomy" id="143900"/>
    <lineage>
        <taxon>Eukaryota</taxon>
        <taxon>Metazoa</taxon>
        <taxon>Chordata</taxon>
        <taxon>Craniata</taxon>
        <taxon>Vertebrata</taxon>
        <taxon>Euteleostomi</taxon>
        <taxon>Actinopterygii</taxon>
        <taxon>Neopterygii</taxon>
        <taxon>Teleostei</taxon>
        <taxon>Notacanthiformes</taxon>
        <taxon>Halosauridae</taxon>
        <taxon>Aldrovandia</taxon>
    </lineage>
</organism>
<comment type="caution">
    <text evidence="2">The sequence shown here is derived from an EMBL/GenBank/DDBJ whole genome shotgun (WGS) entry which is preliminary data.</text>
</comment>
<dbReference type="EMBL" id="JAINUG010000146">
    <property type="protein sequence ID" value="KAJ8392467.1"/>
    <property type="molecule type" value="Genomic_DNA"/>
</dbReference>
<feature type="region of interest" description="Disordered" evidence="1">
    <location>
        <begin position="1"/>
        <end position="34"/>
    </location>
</feature>
<protein>
    <submittedName>
        <fullName evidence="2">Uncharacterized protein</fullName>
    </submittedName>
</protein>
<dbReference type="AlphaFoldDB" id="A0AAD7RYC4"/>
<accession>A0AAD7RYC4</accession>
<keyword evidence="3" id="KW-1185">Reference proteome</keyword>
<dbReference type="Proteomes" id="UP001221898">
    <property type="component" value="Unassembled WGS sequence"/>
</dbReference>
<name>A0AAD7RYC4_9TELE</name>
<feature type="region of interest" description="Disordered" evidence="1">
    <location>
        <begin position="49"/>
        <end position="70"/>
    </location>
</feature>
<evidence type="ECO:0000313" key="2">
    <source>
        <dbReference type="EMBL" id="KAJ8392467.1"/>
    </source>
</evidence>
<sequence>MALPQSGRGRPSGMTAGVSGQATPTPPPGVSSPGTIRITVRVSLLATSADLQRGRGQSAVTHPSESGPDPRTVLLHRAASGGVQLCGLGAKATDPPVLKNRFPVELNETQE</sequence>
<reference evidence="2" key="1">
    <citation type="journal article" date="2023" name="Science">
        <title>Genome structures resolve the early diversification of teleost fishes.</title>
        <authorList>
            <person name="Parey E."/>
            <person name="Louis A."/>
            <person name="Montfort J."/>
            <person name="Bouchez O."/>
            <person name="Roques C."/>
            <person name="Iampietro C."/>
            <person name="Lluch J."/>
            <person name="Castinel A."/>
            <person name="Donnadieu C."/>
            <person name="Desvignes T."/>
            <person name="Floi Bucao C."/>
            <person name="Jouanno E."/>
            <person name="Wen M."/>
            <person name="Mejri S."/>
            <person name="Dirks R."/>
            <person name="Jansen H."/>
            <person name="Henkel C."/>
            <person name="Chen W.J."/>
            <person name="Zahm M."/>
            <person name="Cabau C."/>
            <person name="Klopp C."/>
            <person name="Thompson A.W."/>
            <person name="Robinson-Rechavi M."/>
            <person name="Braasch I."/>
            <person name="Lecointre G."/>
            <person name="Bobe J."/>
            <person name="Postlethwait J.H."/>
            <person name="Berthelot C."/>
            <person name="Roest Crollius H."/>
            <person name="Guiguen Y."/>
        </authorList>
    </citation>
    <scope>NUCLEOTIDE SEQUENCE</scope>
    <source>
        <strain evidence="2">NC1722</strain>
    </source>
</reference>
<gene>
    <name evidence="2" type="ORF">AAFF_G00075920</name>
</gene>
<proteinExistence type="predicted"/>